<evidence type="ECO:0000313" key="2">
    <source>
        <dbReference type="EMBL" id="KAI9255713.1"/>
    </source>
</evidence>
<comment type="caution">
    <text evidence="2">The sequence shown here is derived from an EMBL/GenBank/DDBJ whole genome shotgun (WGS) entry which is preliminary data.</text>
</comment>
<feature type="transmembrane region" description="Helical" evidence="1">
    <location>
        <begin position="117"/>
        <end position="134"/>
    </location>
</feature>
<protein>
    <submittedName>
        <fullName evidence="2">Uncharacterized protein</fullName>
    </submittedName>
</protein>
<keyword evidence="1" id="KW-0812">Transmembrane</keyword>
<accession>A0AAD5K4N8</accession>
<name>A0AAD5K4N8_9FUNG</name>
<feature type="transmembrane region" description="Helical" evidence="1">
    <location>
        <begin position="85"/>
        <end position="105"/>
    </location>
</feature>
<keyword evidence="1" id="KW-1133">Transmembrane helix</keyword>
<evidence type="ECO:0000313" key="3">
    <source>
        <dbReference type="Proteomes" id="UP001209540"/>
    </source>
</evidence>
<sequence length="191" mass="22090">MPETRFQRWLRLSALRLSTQQQQEQNQQEQEQRSRRHGFGDINSLIKWLLFLQSIFQQINAYHCLYKSIRDIGSDHGDVSNSESIFHLLICSAILLSLIVDLVSVTTNKLSVADSRHWPVGVYFFVLSFLDQLLKAMTIFMNGSKLQKECGDRILGPHIGGTLPSGHFIYGFCQMRREVTQIWSLPLLIFF</sequence>
<keyword evidence="1" id="KW-0472">Membrane</keyword>
<gene>
    <name evidence="2" type="ORF">BDA99DRAFT_517455</name>
</gene>
<keyword evidence="3" id="KW-1185">Reference proteome</keyword>
<dbReference type="AlphaFoldDB" id="A0AAD5K4N8"/>
<proteinExistence type="predicted"/>
<organism evidence="2 3">
    <name type="scientific">Phascolomyces articulosus</name>
    <dbReference type="NCBI Taxonomy" id="60185"/>
    <lineage>
        <taxon>Eukaryota</taxon>
        <taxon>Fungi</taxon>
        <taxon>Fungi incertae sedis</taxon>
        <taxon>Mucoromycota</taxon>
        <taxon>Mucoromycotina</taxon>
        <taxon>Mucoromycetes</taxon>
        <taxon>Mucorales</taxon>
        <taxon>Lichtheimiaceae</taxon>
        <taxon>Phascolomyces</taxon>
    </lineage>
</organism>
<evidence type="ECO:0000256" key="1">
    <source>
        <dbReference type="SAM" id="Phobius"/>
    </source>
</evidence>
<reference evidence="2" key="2">
    <citation type="submission" date="2023-02" db="EMBL/GenBank/DDBJ databases">
        <authorList>
            <consortium name="DOE Joint Genome Institute"/>
            <person name="Mondo S.J."/>
            <person name="Chang Y."/>
            <person name="Wang Y."/>
            <person name="Ahrendt S."/>
            <person name="Andreopoulos W."/>
            <person name="Barry K."/>
            <person name="Beard J."/>
            <person name="Benny G.L."/>
            <person name="Blankenship S."/>
            <person name="Bonito G."/>
            <person name="Cuomo C."/>
            <person name="Desiro A."/>
            <person name="Gervers K.A."/>
            <person name="Hundley H."/>
            <person name="Kuo A."/>
            <person name="LaButti K."/>
            <person name="Lang B.F."/>
            <person name="Lipzen A."/>
            <person name="O'Donnell K."/>
            <person name="Pangilinan J."/>
            <person name="Reynolds N."/>
            <person name="Sandor L."/>
            <person name="Smith M.W."/>
            <person name="Tsang A."/>
            <person name="Grigoriev I.V."/>
            <person name="Stajich J.E."/>
            <person name="Spatafora J.W."/>
        </authorList>
    </citation>
    <scope>NUCLEOTIDE SEQUENCE</scope>
    <source>
        <strain evidence="2">RSA 2281</strain>
    </source>
</reference>
<dbReference type="EMBL" id="JAIXMP010000022">
    <property type="protein sequence ID" value="KAI9255713.1"/>
    <property type="molecule type" value="Genomic_DNA"/>
</dbReference>
<reference evidence="2" key="1">
    <citation type="journal article" date="2022" name="IScience">
        <title>Evolution of zygomycete secretomes and the origins of terrestrial fungal ecologies.</title>
        <authorList>
            <person name="Chang Y."/>
            <person name="Wang Y."/>
            <person name="Mondo S."/>
            <person name="Ahrendt S."/>
            <person name="Andreopoulos W."/>
            <person name="Barry K."/>
            <person name="Beard J."/>
            <person name="Benny G.L."/>
            <person name="Blankenship S."/>
            <person name="Bonito G."/>
            <person name="Cuomo C."/>
            <person name="Desiro A."/>
            <person name="Gervers K.A."/>
            <person name="Hundley H."/>
            <person name="Kuo A."/>
            <person name="LaButti K."/>
            <person name="Lang B.F."/>
            <person name="Lipzen A."/>
            <person name="O'Donnell K."/>
            <person name="Pangilinan J."/>
            <person name="Reynolds N."/>
            <person name="Sandor L."/>
            <person name="Smith M.E."/>
            <person name="Tsang A."/>
            <person name="Grigoriev I.V."/>
            <person name="Stajich J.E."/>
            <person name="Spatafora J.W."/>
        </authorList>
    </citation>
    <scope>NUCLEOTIDE SEQUENCE</scope>
    <source>
        <strain evidence="2">RSA 2281</strain>
    </source>
</reference>
<dbReference type="Proteomes" id="UP001209540">
    <property type="component" value="Unassembled WGS sequence"/>
</dbReference>